<name>A0A2U1CRW2_9BURK</name>
<dbReference type="Proteomes" id="UP000246145">
    <property type="component" value="Unassembled WGS sequence"/>
</dbReference>
<evidence type="ECO:0000313" key="1">
    <source>
        <dbReference type="EMBL" id="PVY68635.1"/>
    </source>
</evidence>
<protein>
    <submittedName>
        <fullName evidence="1">Uncharacterized protein</fullName>
    </submittedName>
</protein>
<gene>
    <name evidence="1" type="ORF">C7440_1046</name>
</gene>
<dbReference type="EMBL" id="QEKO01000001">
    <property type="protein sequence ID" value="PVY68635.1"/>
    <property type="molecule type" value="Genomic_DNA"/>
</dbReference>
<accession>A0A2U1CRW2</accession>
<dbReference type="AlphaFoldDB" id="A0A2U1CRW2"/>
<organism evidence="1 2">
    <name type="scientific">Pusillimonas noertemannii</name>
    <dbReference type="NCBI Taxonomy" id="305977"/>
    <lineage>
        <taxon>Bacteria</taxon>
        <taxon>Pseudomonadati</taxon>
        <taxon>Pseudomonadota</taxon>
        <taxon>Betaproteobacteria</taxon>
        <taxon>Burkholderiales</taxon>
        <taxon>Alcaligenaceae</taxon>
        <taxon>Pusillimonas</taxon>
    </lineage>
</organism>
<evidence type="ECO:0000313" key="2">
    <source>
        <dbReference type="Proteomes" id="UP000246145"/>
    </source>
</evidence>
<proteinExistence type="predicted"/>
<comment type="caution">
    <text evidence="1">The sequence shown here is derived from an EMBL/GenBank/DDBJ whole genome shotgun (WGS) entry which is preliminary data.</text>
</comment>
<sequence length="227" mass="25426">MKWWADVLAQPADKGEQLKETEISRRLVAIIDQVDQLSILLRERGVPEVLYHNAHLKIKNGLSPAKMSQRWIEIKPHFGPEIITALRWAEWAVGSLEDTISNEDRQDIQAKITELEALLGDDSLPAALRQILRRQVTELRSALEDYVIYGIGPLEKAIKTITADIVSEQEALTSSANENPEETRKALDKLKSAMATTVTVIDKVAKTAGNIGKLWVISKEVLDKIPF</sequence>
<keyword evidence="2" id="KW-1185">Reference proteome</keyword>
<reference evidence="1 2" key="1">
    <citation type="submission" date="2018-04" db="EMBL/GenBank/DDBJ databases">
        <title>Genomic Encyclopedia of Type Strains, Phase IV (KMG-IV): sequencing the most valuable type-strain genomes for metagenomic binning, comparative biology and taxonomic classification.</title>
        <authorList>
            <person name="Goeker M."/>
        </authorList>
    </citation>
    <scope>NUCLEOTIDE SEQUENCE [LARGE SCALE GENOMIC DNA]</scope>
    <source>
        <strain evidence="1 2">DSM 10065</strain>
    </source>
</reference>